<evidence type="ECO:0000256" key="2">
    <source>
        <dbReference type="SAM" id="MobiDB-lite"/>
    </source>
</evidence>
<comment type="caution">
    <text evidence="3">The sequence shown here is derived from an EMBL/GenBank/DDBJ whole genome shotgun (WGS) entry which is preliminary data.</text>
</comment>
<gene>
    <name evidence="3" type="ORF">J3R30DRAFT_3442463</name>
</gene>
<reference evidence="3" key="1">
    <citation type="submission" date="2022-08" db="EMBL/GenBank/DDBJ databases">
        <title>A Global Phylogenomic Analysis of the Shiitake Genus Lentinula.</title>
        <authorList>
            <consortium name="DOE Joint Genome Institute"/>
            <person name="Sierra-Patev S."/>
            <person name="Min B."/>
            <person name="Naranjo-Ortiz M."/>
            <person name="Looney B."/>
            <person name="Konkel Z."/>
            <person name="Slot J.C."/>
            <person name="Sakamoto Y."/>
            <person name="Steenwyk J.L."/>
            <person name="Rokas A."/>
            <person name="Carro J."/>
            <person name="Camarero S."/>
            <person name="Ferreira P."/>
            <person name="Molpeceres G."/>
            <person name="Ruiz-Duenas F.J."/>
            <person name="Serrano A."/>
            <person name="Henrissat B."/>
            <person name="Drula E."/>
            <person name="Hughes K.W."/>
            <person name="Mata J.L."/>
            <person name="Ishikawa N.K."/>
            <person name="Vargas-Isla R."/>
            <person name="Ushijima S."/>
            <person name="Smith C.A."/>
            <person name="Ahrendt S."/>
            <person name="Andreopoulos W."/>
            <person name="He G."/>
            <person name="Labutti K."/>
            <person name="Lipzen A."/>
            <person name="Ng V."/>
            <person name="Riley R."/>
            <person name="Sandor L."/>
            <person name="Barry K."/>
            <person name="Martinez A.T."/>
            <person name="Xiao Y."/>
            <person name="Gibbons J.G."/>
            <person name="Terashima K."/>
            <person name="Grigoriev I.V."/>
            <person name="Hibbett D.S."/>
        </authorList>
    </citation>
    <scope>NUCLEOTIDE SEQUENCE</scope>
    <source>
        <strain evidence="3">JLM2183</strain>
    </source>
</reference>
<accession>A0A9W9AME7</accession>
<dbReference type="PANTHER" id="PTHR47534">
    <property type="entry name" value="YALI0E05731P"/>
    <property type="match status" value="1"/>
</dbReference>
<dbReference type="GO" id="GO:0016491">
    <property type="term" value="F:oxidoreductase activity"/>
    <property type="evidence" value="ECO:0007669"/>
    <property type="project" value="UniProtKB-KW"/>
</dbReference>
<protein>
    <submittedName>
        <fullName evidence="3">Uncharacterized protein</fullName>
    </submittedName>
</protein>
<keyword evidence="1" id="KW-0560">Oxidoreductase</keyword>
<organism evidence="3 4">
    <name type="scientific">Lentinula aciculospora</name>
    <dbReference type="NCBI Taxonomy" id="153920"/>
    <lineage>
        <taxon>Eukaryota</taxon>
        <taxon>Fungi</taxon>
        <taxon>Dikarya</taxon>
        <taxon>Basidiomycota</taxon>
        <taxon>Agaricomycotina</taxon>
        <taxon>Agaricomycetes</taxon>
        <taxon>Agaricomycetidae</taxon>
        <taxon>Agaricales</taxon>
        <taxon>Marasmiineae</taxon>
        <taxon>Omphalotaceae</taxon>
        <taxon>Lentinula</taxon>
    </lineage>
</organism>
<evidence type="ECO:0000313" key="4">
    <source>
        <dbReference type="Proteomes" id="UP001150266"/>
    </source>
</evidence>
<keyword evidence="4" id="KW-1185">Reference proteome</keyword>
<dbReference type="AlphaFoldDB" id="A0A9W9AME7"/>
<evidence type="ECO:0000313" key="3">
    <source>
        <dbReference type="EMBL" id="KAJ4485849.1"/>
    </source>
</evidence>
<feature type="region of interest" description="Disordered" evidence="2">
    <location>
        <begin position="200"/>
        <end position="227"/>
    </location>
</feature>
<name>A0A9W9AME7_9AGAR</name>
<dbReference type="EMBL" id="JAOTPV010000003">
    <property type="protein sequence ID" value="KAJ4485849.1"/>
    <property type="molecule type" value="Genomic_DNA"/>
</dbReference>
<dbReference type="PANTHER" id="PTHR47534:SF3">
    <property type="entry name" value="ALCOHOL DEHYDROGENASE-LIKE C-TERMINAL DOMAIN-CONTAINING PROTEIN"/>
    <property type="match status" value="1"/>
</dbReference>
<proteinExistence type="predicted"/>
<sequence>MVFLSEIHLSNTLISTSLPSLLVSVFVGLTPEGLHALLATAYYDRTLITAHLTPLLLNAASSPSIARAVSVAGGCDEGIIHADDLAALKISFGAIRGHLSSLNTLTLEALAANAETQTANSDSFHGNKISFIHANPGIVRTPVQDRMMGVFGVFARVLMWVKKIMGEAIGIEESGERHLYLLTTARFTPGGVPIQNGTLTATTTGGSRVEANERNPAPEKIPRRRDG</sequence>
<dbReference type="InterPro" id="IPR052228">
    <property type="entry name" value="Sec_Metab_Biosynth_Oxidored"/>
</dbReference>
<dbReference type="OrthoDB" id="2898509at2759"/>
<dbReference type="Proteomes" id="UP001150266">
    <property type="component" value="Unassembled WGS sequence"/>
</dbReference>
<evidence type="ECO:0000256" key="1">
    <source>
        <dbReference type="ARBA" id="ARBA00023002"/>
    </source>
</evidence>
<feature type="compositionally biased region" description="Basic and acidic residues" evidence="2">
    <location>
        <begin position="210"/>
        <end position="227"/>
    </location>
</feature>